<dbReference type="PANTHER" id="PTHR33744:SF15">
    <property type="entry name" value="CARBOHYDRATE DIACID REGULATOR"/>
    <property type="match status" value="1"/>
</dbReference>
<dbReference type="RefSeq" id="WP_213096267.1">
    <property type="nucleotide sequence ID" value="NZ_JAGYPH010000001.1"/>
</dbReference>
<dbReference type="InterPro" id="IPR025736">
    <property type="entry name" value="PucR_C-HTH_dom"/>
</dbReference>
<sequence>MINRLTELYPNAIFTATPSLDPHMYWFKENNTEQYMGIPSTDLSPKEINILKTLFTMTAVDESINVSESVRLWRNFFLFDEPVPSFQQNHCRFIHFSISNMREQFQFDEWEEAVKSLFPHEISIVPFSGYDGVIVEDQRELQMDEDELFSAIQAFESDFFFKVHFFIGRFHSPDDKLKQLFTLEKSIFQLSLDEQSEDRIFTLEKLMPSYVFRSIPKCDRNILFGDIHNLLVEDHDLSETIKRYIENQSNATLTAKQLFMHRNSLQYRIDKFIEKTGIDIKTFHGAFFAYLGCLYNHEED</sequence>
<dbReference type="InterPro" id="IPR042070">
    <property type="entry name" value="PucR_C-HTH_sf"/>
</dbReference>
<dbReference type="InterPro" id="IPR051448">
    <property type="entry name" value="CdaR-like_regulators"/>
</dbReference>
<keyword evidence="3" id="KW-1185">Reference proteome</keyword>
<feature type="domain" description="PucR C-terminal helix-turn-helix" evidence="1">
    <location>
        <begin position="237"/>
        <end position="292"/>
    </location>
</feature>
<gene>
    <name evidence="2" type="ORF">KHA91_00420</name>
</gene>
<dbReference type="EMBL" id="JAGYPN010000001">
    <property type="protein sequence ID" value="MBS4221216.1"/>
    <property type="molecule type" value="Genomic_DNA"/>
</dbReference>
<proteinExistence type="predicted"/>
<dbReference type="AlphaFoldDB" id="A0A942ULP3"/>
<evidence type="ECO:0000313" key="2">
    <source>
        <dbReference type="EMBL" id="MBS4221216.1"/>
    </source>
</evidence>
<evidence type="ECO:0000313" key="3">
    <source>
        <dbReference type="Proteomes" id="UP000676456"/>
    </source>
</evidence>
<accession>A0A942ULP3</accession>
<dbReference type="Gene3D" id="1.10.10.2840">
    <property type="entry name" value="PucR C-terminal helix-turn-helix domain"/>
    <property type="match status" value="1"/>
</dbReference>
<name>A0A942ULP3_9BACI</name>
<reference evidence="2 3" key="1">
    <citation type="submission" date="2021-05" db="EMBL/GenBank/DDBJ databases">
        <title>Novel Bacillus species.</title>
        <authorList>
            <person name="Liu G."/>
        </authorList>
    </citation>
    <scope>NUCLEOTIDE SEQUENCE [LARGE SCALE GENOMIC DNA]</scope>
    <source>
        <strain evidence="2 3">FJAT-49682</strain>
    </source>
</reference>
<evidence type="ECO:0000259" key="1">
    <source>
        <dbReference type="Pfam" id="PF13556"/>
    </source>
</evidence>
<comment type="caution">
    <text evidence="2">The sequence shown here is derived from an EMBL/GenBank/DDBJ whole genome shotgun (WGS) entry which is preliminary data.</text>
</comment>
<dbReference type="Proteomes" id="UP000676456">
    <property type="component" value="Unassembled WGS sequence"/>
</dbReference>
<dbReference type="PANTHER" id="PTHR33744">
    <property type="entry name" value="CARBOHYDRATE DIACID REGULATOR"/>
    <property type="match status" value="1"/>
</dbReference>
<organism evidence="2 3">
    <name type="scientific">Lederbergia citrea</name>
    <dbReference type="NCBI Taxonomy" id="2833581"/>
    <lineage>
        <taxon>Bacteria</taxon>
        <taxon>Bacillati</taxon>
        <taxon>Bacillota</taxon>
        <taxon>Bacilli</taxon>
        <taxon>Bacillales</taxon>
        <taxon>Bacillaceae</taxon>
        <taxon>Lederbergia</taxon>
    </lineage>
</organism>
<dbReference type="Pfam" id="PF13556">
    <property type="entry name" value="HTH_30"/>
    <property type="match status" value="1"/>
</dbReference>
<protein>
    <submittedName>
        <fullName evidence="2">Helix-turn-helix domain-containing protein</fullName>
    </submittedName>
</protein>